<sequence length="178" mass="20441">MSEYDQDKHCDLLESYFDDYKKYLLSLSKGQQRKECVSGYNRMKRVKYWSCDALNISVEVGDICFIEYGQVFINEAGYQHFGLVVSQFNHKLLVVPMTSNDEAVRQARNVIDEGKEHLYYIGKVEGLNKPSVLFLNDCKFINSCRIISVNGHISPRSRMFKEICQCLKEGISSGAVVK</sequence>
<dbReference type="AlphaFoldDB" id="A0A7G9S1S8"/>
<proteinExistence type="predicted"/>
<reference evidence="1 2" key="1">
    <citation type="submission" date="2020-08" db="EMBL/GenBank/DDBJ databases">
        <title>Genome sequence of Erysipelothrix inopinata DSM 15511T.</title>
        <authorList>
            <person name="Hyun D.-W."/>
            <person name="Bae J.-W."/>
        </authorList>
    </citation>
    <scope>NUCLEOTIDE SEQUENCE [LARGE SCALE GENOMIC DNA]</scope>
    <source>
        <strain evidence="1 2">DSM 15511</strain>
    </source>
</reference>
<accession>A0A7G9S1S8</accession>
<dbReference type="Gene3D" id="2.30.30.110">
    <property type="match status" value="1"/>
</dbReference>
<dbReference type="InterPro" id="IPR011067">
    <property type="entry name" value="Plasmid_toxin/cell-grow_inhib"/>
</dbReference>
<dbReference type="Proteomes" id="UP000515928">
    <property type="component" value="Chromosome"/>
</dbReference>
<evidence type="ECO:0000313" key="2">
    <source>
        <dbReference type="Proteomes" id="UP000515928"/>
    </source>
</evidence>
<evidence type="ECO:0000313" key="1">
    <source>
        <dbReference type="EMBL" id="QNN61803.1"/>
    </source>
</evidence>
<name>A0A7G9S1S8_9FIRM</name>
<dbReference type="EMBL" id="CP060715">
    <property type="protein sequence ID" value="QNN61803.1"/>
    <property type="molecule type" value="Genomic_DNA"/>
</dbReference>
<organism evidence="1 2">
    <name type="scientific">Erysipelothrix inopinata</name>
    <dbReference type="NCBI Taxonomy" id="225084"/>
    <lineage>
        <taxon>Bacteria</taxon>
        <taxon>Bacillati</taxon>
        <taxon>Bacillota</taxon>
        <taxon>Erysipelotrichia</taxon>
        <taxon>Erysipelotrichales</taxon>
        <taxon>Erysipelotrichaceae</taxon>
        <taxon>Erysipelothrix</taxon>
    </lineage>
</organism>
<dbReference type="SUPFAM" id="SSF50118">
    <property type="entry name" value="Cell growth inhibitor/plasmid maintenance toxic component"/>
    <property type="match status" value="1"/>
</dbReference>
<evidence type="ECO:0008006" key="3">
    <source>
        <dbReference type="Google" id="ProtNLM"/>
    </source>
</evidence>
<dbReference type="KEGG" id="eio:H9L01_03370"/>
<protein>
    <recommendedName>
        <fullName evidence="3">Type II toxin-antitoxin system PemK/MazF family toxin</fullName>
    </recommendedName>
</protein>
<gene>
    <name evidence="1" type="ORF">H9L01_03370</name>
</gene>
<keyword evidence="2" id="KW-1185">Reference proteome</keyword>